<proteinExistence type="predicted"/>
<feature type="region of interest" description="Disordered" evidence="5">
    <location>
        <begin position="1"/>
        <end position="69"/>
    </location>
</feature>
<feature type="transmembrane region" description="Helical" evidence="6">
    <location>
        <begin position="281"/>
        <end position="300"/>
    </location>
</feature>
<feature type="transmembrane region" description="Helical" evidence="6">
    <location>
        <begin position="407"/>
        <end position="426"/>
    </location>
</feature>
<dbReference type="OrthoDB" id="5296287at2759"/>
<dbReference type="CDD" id="cd17323">
    <property type="entry name" value="MFS_Tpo1_MDR_like"/>
    <property type="match status" value="1"/>
</dbReference>
<dbReference type="EMBL" id="JAPZBU010000009">
    <property type="protein sequence ID" value="KAJ5386351.1"/>
    <property type="molecule type" value="Genomic_DNA"/>
</dbReference>
<feature type="compositionally biased region" description="Polar residues" evidence="5">
    <location>
        <begin position="28"/>
        <end position="59"/>
    </location>
</feature>
<comment type="subcellular location">
    <subcellularLocation>
        <location evidence="1">Membrane</location>
        <topology evidence="1">Multi-pass membrane protein</topology>
    </subcellularLocation>
</comment>
<accession>A0A9W9VNG0</accession>
<evidence type="ECO:0000256" key="2">
    <source>
        <dbReference type="ARBA" id="ARBA00022692"/>
    </source>
</evidence>
<dbReference type="AlphaFoldDB" id="A0A9W9VNG0"/>
<dbReference type="SUPFAM" id="SSF103473">
    <property type="entry name" value="MFS general substrate transporter"/>
    <property type="match status" value="1"/>
</dbReference>
<feature type="transmembrane region" description="Helical" evidence="6">
    <location>
        <begin position="133"/>
        <end position="149"/>
    </location>
</feature>
<evidence type="ECO:0000313" key="8">
    <source>
        <dbReference type="EMBL" id="KAJ5386351.1"/>
    </source>
</evidence>
<feature type="transmembrane region" description="Helical" evidence="6">
    <location>
        <begin position="366"/>
        <end position="386"/>
    </location>
</feature>
<feature type="transmembrane region" description="Helical" evidence="6">
    <location>
        <begin position="161"/>
        <end position="181"/>
    </location>
</feature>
<feature type="transmembrane region" description="Helical" evidence="6">
    <location>
        <begin position="218"/>
        <end position="240"/>
    </location>
</feature>
<dbReference type="InterPro" id="IPR020846">
    <property type="entry name" value="MFS_dom"/>
</dbReference>
<dbReference type="PROSITE" id="PS50850">
    <property type="entry name" value="MFS"/>
    <property type="match status" value="1"/>
</dbReference>
<keyword evidence="3 6" id="KW-1133">Transmembrane helix</keyword>
<dbReference type="PANTHER" id="PTHR23502">
    <property type="entry name" value="MAJOR FACILITATOR SUPERFAMILY"/>
    <property type="match status" value="1"/>
</dbReference>
<dbReference type="GO" id="GO:0016020">
    <property type="term" value="C:membrane"/>
    <property type="evidence" value="ECO:0007669"/>
    <property type="project" value="UniProtKB-SubCell"/>
</dbReference>
<evidence type="ECO:0000256" key="3">
    <source>
        <dbReference type="ARBA" id="ARBA00022989"/>
    </source>
</evidence>
<dbReference type="RefSeq" id="XP_056484149.1">
    <property type="nucleotide sequence ID" value="XM_056633529.1"/>
</dbReference>
<dbReference type="PANTHER" id="PTHR23502:SF33">
    <property type="entry name" value="MAJOR FACILITATOR SUPERFAMILY (MFS) PROFILE DOMAIN-CONTAINING PROTEIN-RELATED"/>
    <property type="match status" value="1"/>
</dbReference>
<reference evidence="8" key="2">
    <citation type="journal article" date="2023" name="IMA Fungus">
        <title>Comparative genomic study of the Penicillium genus elucidates a diverse pangenome and 15 lateral gene transfer events.</title>
        <authorList>
            <person name="Petersen C."/>
            <person name="Sorensen T."/>
            <person name="Nielsen M.R."/>
            <person name="Sondergaard T.E."/>
            <person name="Sorensen J.L."/>
            <person name="Fitzpatrick D.A."/>
            <person name="Frisvad J.C."/>
            <person name="Nielsen K.L."/>
        </authorList>
    </citation>
    <scope>NUCLEOTIDE SEQUENCE</scope>
    <source>
        <strain evidence="8">IBT 29677</strain>
    </source>
</reference>
<dbReference type="InterPro" id="IPR011701">
    <property type="entry name" value="MFS"/>
</dbReference>
<keyword evidence="4 6" id="KW-0472">Membrane</keyword>
<feature type="domain" description="Major facilitator superfamily (MFS) profile" evidence="7">
    <location>
        <begin position="98"/>
        <end position="526"/>
    </location>
</feature>
<dbReference type="Pfam" id="PF07690">
    <property type="entry name" value="MFS_1"/>
    <property type="match status" value="1"/>
</dbReference>
<feature type="transmembrane region" description="Helical" evidence="6">
    <location>
        <begin position="96"/>
        <end position="121"/>
    </location>
</feature>
<feature type="transmembrane region" description="Helical" evidence="6">
    <location>
        <begin position="321"/>
        <end position="346"/>
    </location>
</feature>
<feature type="compositionally biased region" description="Polar residues" evidence="5">
    <location>
        <begin position="1"/>
        <end position="17"/>
    </location>
</feature>
<evidence type="ECO:0000313" key="9">
    <source>
        <dbReference type="Proteomes" id="UP001147747"/>
    </source>
</evidence>
<name>A0A9W9VNG0_9EURO</name>
<feature type="transmembrane region" description="Helical" evidence="6">
    <location>
        <begin position="432"/>
        <end position="453"/>
    </location>
</feature>
<evidence type="ECO:0000256" key="6">
    <source>
        <dbReference type="SAM" id="Phobius"/>
    </source>
</evidence>
<sequence length="534" mass="58353">MASLNEQKPDSSPSTLNGAEESHDLEKQPSQTAATDLARTLTQTMVPDLEQNVSRTTAPEIQGPKFPETDLDQGLVGWDGQDDPENPQNFASSKKWALLALISAFTFLSPLASSMFSPAVVFMAKEFHQTNETILAFTVSIYLVGYVVSDKLEIIGSQTSSTSTVVLTVRNLIYSSVLWYLPPLSEIYGRRVVLSGANWFFVVWQIGCALAKNIETLIVCRLFAGIGGSACITLGAGVVADLFPIEMRGMATSIWSMGPLIGPVVGPIAGGFLGEEVSWQWIFWLLLIAGGAMQLGIELLNKEIRPYSQLLKRSLIRPALLLFKSPIVLLLSIYMSLVYGLLYLFFTTISDVFTSTYGFTVGLSGLAYLGIGVGFFGGLVFIALTNDRIVQKLTAQNKGKFEPEMRLPTMIIFACILPISFFWYGWTADKHVHWIVPIIGMFPFGVGMMGVFMPIQTYIIDCYPAYAASANATLTATRSLVGAFLPLAGPAMFDSLGLGWGNSLLGFLALAFVPIPIIFTKYGKTIREKWPVNL</sequence>
<dbReference type="GeneID" id="81372509"/>
<dbReference type="GO" id="GO:0022857">
    <property type="term" value="F:transmembrane transporter activity"/>
    <property type="evidence" value="ECO:0007669"/>
    <property type="project" value="InterPro"/>
</dbReference>
<feature type="transmembrane region" description="Helical" evidence="6">
    <location>
        <begin position="465"/>
        <end position="488"/>
    </location>
</feature>
<evidence type="ECO:0000256" key="4">
    <source>
        <dbReference type="ARBA" id="ARBA00023136"/>
    </source>
</evidence>
<gene>
    <name evidence="8" type="ORF">N7509_008892</name>
</gene>
<dbReference type="InterPro" id="IPR036259">
    <property type="entry name" value="MFS_trans_sf"/>
</dbReference>
<evidence type="ECO:0000256" key="1">
    <source>
        <dbReference type="ARBA" id="ARBA00004141"/>
    </source>
</evidence>
<comment type="caution">
    <text evidence="8">The sequence shown here is derived from an EMBL/GenBank/DDBJ whole genome shotgun (WGS) entry which is preliminary data.</text>
</comment>
<feature type="transmembrane region" description="Helical" evidence="6">
    <location>
        <begin position="193"/>
        <end position="211"/>
    </location>
</feature>
<dbReference type="Gene3D" id="1.20.1250.20">
    <property type="entry name" value="MFS general substrate transporter like domains"/>
    <property type="match status" value="1"/>
</dbReference>
<dbReference type="FunFam" id="1.20.1250.20:FF:000011">
    <property type="entry name" value="MFS multidrug transporter, putative"/>
    <property type="match status" value="1"/>
</dbReference>
<protein>
    <recommendedName>
        <fullName evidence="7">Major facilitator superfamily (MFS) profile domain-containing protein</fullName>
    </recommendedName>
</protein>
<evidence type="ECO:0000259" key="7">
    <source>
        <dbReference type="PROSITE" id="PS50850"/>
    </source>
</evidence>
<feature type="transmembrane region" description="Helical" evidence="6">
    <location>
        <begin position="500"/>
        <end position="519"/>
    </location>
</feature>
<organism evidence="8 9">
    <name type="scientific">Penicillium cosmopolitanum</name>
    <dbReference type="NCBI Taxonomy" id="1131564"/>
    <lineage>
        <taxon>Eukaryota</taxon>
        <taxon>Fungi</taxon>
        <taxon>Dikarya</taxon>
        <taxon>Ascomycota</taxon>
        <taxon>Pezizomycotina</taxon>
        <taxon>Eurotiomycetes</taxon>
        <taxon>Eurotiomycetidae</taxon>
        <taxon>Eurotiales</taxon>
        <taxon>Aspergillaceae</taxon>
        <taxon>Penicillium</taxon>
    </lineage>
</organism>
<dbReference type="Proteomes" id="UP001147747">
    <property type="component" value="Unassembled WGS sequence"/>
</dbReference>
<keyword evidence="9" id="KW-1185">Reference proteome</keyword>
<reference evidence="8" key="1">
    <citation type="submission" date="2022-12" db="EMBL/GenBank/DDBJ databases">
        <authorList>
            <person name="Petersen C."/>
        </authorList>
    </citation>
    <scope>NUCLEOTIDE SEQUENCE</scope>
    <source>
        <strain evidence="8">IBT 29677</strain>
    </source>
</reference>
<keyword evidence="2 6" id="KW-0812">Transmembrane</keyword>
<evidence type="ECO:0000256" key="5">
    <source>
        <dbReference type="SAM" id="MobiDB-lite"/>
    </source>
</evidence>